<dbReference type="PANTHER" id="PTHR38846:SF1">
    <property type="entry name" value="C3H1-TYPE DOMAIN-CONTAINING PROTEIN"/>
    <property type="match status" value="1"/>
</dbReference>
<feature type="region of interest" description="Disordered" evidence="1">
    <location>
        <begin position="1"/>
        <end position="24"/>
    </location>
</feature>
<organism evidence="2 3">
    <name type="scientific">Coniochaeta ligniaria NRRL 30616</name>
    <dbReference type="NCBI Taxonomy" id="1408157"/>
    <lineage>
        <taxon>Eukaryota</taxon>
        <taxon>Fungi</taxon>
        <taxon>Dikarya</taxon>
        <taxon>Ascomycota</taxon>
        <taxon>Pezizomycotina</taxon>
        <taxon>Sordariomycetes</taxon>
        <taxon>Sordariomycetidae</taxon>
        <taxon>Coniochaetales</taxon>
        <taxon>Coniochaetaceae</taxon>
        <taxon>Coniochaeta</taxon>
    </lineage>
</organism>
<dbReference type="InParanoid" id="A0A1J7J458"/>
<proteinExistence type="predicted"/>
<name>A0A1J7J458_9PEZI</name>
<protein>
    <submittedName>
        <fullName evidence="2">Uncharacterized protein</fullName>
    </submittedName>
</protein>
<dbReference type="AlphaFoldDB" id="A0A1J7J458"/>
<dbReference type="Proteomes" id="UP000182658">
    <property type="component" value="Unassembled WGS sequence"/>
</dbReference>
<dbReference type="PANTHER" id="PTHR38846">
    <property type="entry name" value="C3H1-TYPE DOMAIN-CONTAINING PROTEIN"/>
    <property type="match status" value="1"/>
</dbReference>
<dbReference type="STRING" id="1408157.A0A1J7J458"/>
<reference evidence="2 3" key="1">
    <citation type="submission" date="2016-10" db="EMBL/GenBank/DDBJ databases">
        <title>Draft genome sequence of Coniochaeta ligniaria NRRL30616, a lignocellulolytic fungus for bioabatement of inhibitors in plant biomass hydrolysates.</title>
        <authorList>
            <consortium name="DOE Joint Genome Institute"/>
            <person name="Jimenez D.J."/>
            <person name="Hector R.E."/>
            <person name="Riley R."/>
            <person name="Sun H."/>
            <person name="Grigoriev I.V."/>
            <person name="Van Elsas J.D."/>
            <person name="Nichols N.N."/>
        </authorList>
    </citation>
    <scope>NUCLEOTIDE SEQUENCE [LARGE SCALE GENOMIC DNA]</scope>
    <source>
        <strain evidence="2 3">NRRL 30616</strain>
    </source>
</reference>
<evidence type="ECO:0000256" key="1">
    <source>
        <dbReference type="SAM" id="MobiDB-lite"/>
    </source>
</evidence>
<dbReference type="OrthoDB" id="6105938at2759"/>
<gene>
    <name evidence="2" type="ORF">CONLIGDRAFT_29751</name>
</gene>
<keyword evidence="3" id="KW-1185">Reference proteome</keyword>
<evidence type="ECO:0000313" key="3">
    <source>
        <dbReference type="Proteomes" id="UP000182658"/>
    </source>
</evidence>
<accession>A0A1J7J458</accession>
<evidence type="ECO:0000313" key="2">
    <source>
        <dbReference type="EMBL" id="OIW34887.1"/>
    </source>
</evidence>
<sequence length="206" mass="23672">MPLDDHDPNEPGSSNLPVDSHPQGLVNAFGQIDLNDHGPANLEVQPVDRSNQSATGNNQPAHLYTARAAIKRPVNRYIARVRGRVNKRRKPEHTWRQIVEAWYDYIGEAKLEDWQRLCRDLTLEGDFKTKQECKEALSTVWVNLVDFLFKPEEVALFGSEGDLRMYTQLTDKVFPKRRIEDMENSPLEALLAYVFKIRPEKTSKKG</sequence>
<dbReference type="EMBL" id="KV875093">
    <property type="protein sequence ID" value="OIW34887.1"/>
    <property type="molecule type" value="Genomic_DNA"/>
</dbReference>